<comment type="caution">
    <text evidence="1">The sequence shown here is derived from an EMBL/GenBank/DDBJ whole genome shotgun (WGS) entry which is preliminary data.</text>
</comment>
<evidence type="ECO:0000313" key="2">
    <source>
        <dbReference type="Proteomes" id="UP001138997"/>
    </source>
</evidence>
<accession>A0A9X1SXA8</accession>
<dbReference type="InterPro" id="IPR015942">
    <property type="entry name" value="Asp/Glu/hydantoin_racemase"/>
</dbReference>
<dbReference type="AlphaFoldDB" id="A0A9X1SXA8"/>
<sequence length="210" mass="21823">MSRTVGIIRVVTTDDREFLEKHGRILETELGVRTVTEAIPDQPRGVFDDETFAAASAKVPVLAEKLASQVDAILISCAADPGLAGARERVSVPVIGAGSAAAAVAVALGNRIGVLDLTPDTPETVTSVLGDRLVRSLQPEGVRETRDLLTPEGFQACLRGGDDLVAAGAEVVMLACTGMTTIGLAEPLRARLGIPVVDAVRTGGLLASRY</sequence>
<gene>
    <name evidence="1" type="ORF">LR394_34495</name>
</gene>
<proteinExistence type="predicted"/>
<dbReference type="GO" id="GO:0047661">
    <property type="term" value="F:amino-acid racemase activity"/>
    <property type="evidence" value="ECO:0007669"/>
    <property type="project" value="InterPro"/>
</dbReference>
<dbReference type="Pfam" id="PF01177">
    <property type="entry name" value="Asp_Glu_race"/>
    <property type="match status" value="1"/>
</dbReference>
<dbReference type="RefSeq" id="WP_231448847.1">
    <property type="nucleotide sequence ID" value="NZ_JAJOMB010000026.1"/>
</dbReference>
<name>A0A9X1SXA8_9ACTN</name>
<reference evidence="1" key="1">
    <citation type="submission" date="2021-11" db="EMBL/GenBank/DDBJ databases">
        <title>Streptomyces corallinus and Kineosporia corallina sp. nov., two new coral-derived marine actinobacteria.</title>
        <authorList>
            <person name="Buangrab K."/>
            <person name="Sutthacheep M."/>
            <person name="Yeemin T."/>
            <person name="Harunari E."/>
            <person name="Igarashi Y."/>
            <person name="Sripreechasak P."/>
            <person name="Kanchanasin P."/>
            <person name="Tanasupawat S."/>
            <person name="Phongsopitanun W."/>
        </authorList>
    </citation>
    <scope>NUCLEOTIDE SEQUENCE</scope>
    <source>
        <strain evidence="1">JCM 31032</strain>
    </source>
</reference>
<keyword evidence="2" id="KW-1185">Reference proteome</keyword>
<protein>
    <submittedName>
        <fullName evidence="1">Aspartate/glutamate racemase family protein</fullName>
    </submittedName>
</protein>
<dbReference type="Proteomes" id="UP001138997">
    <property type="component" value="Unassembled WGS sequence"/>
</dbReference>
<organism evidence="1 2">
    <name type="scientific">Kineosporia babensis</name>
    <dbReference type="NCBI Taxonomy" id="499548"/>
    <lineage>
        <taxon>Bacteria</taxon>
        <taxon>Bacillati</taxon>
        <taxon>Actinomycetota</taxon>
        <taxon>Actinomycetes</taxon>
        <taxon>Kineosporiales</taxon>
        <taxon>Kineosporiaceae</taxon>
        <taxon>Kineosporia</taxon>
    </lineage>
</organism>
<evidence type="ECO:0000313" key="1">
    <source>
        <dbReference type="EMBL" id="MCD5316017.1"/>
    </source>
</evidence>
<dbReference type="EMBL" id="JAJOMB010000026">
    <property type="protein sequence ID" value="MCD5316017.1"/>
    <property type="molecule type" value="Genomic_DNA"/>
</dbReference>
<dbReference type="InterPro" id="IPR001920">
    <property type="entry name" value="Asp/Glu_race"/>
</dbReference>
<dbReference type="Gene3D" id="3.40.50.1860">
    <property type="match status" value="1"/>
</dbReference>